<comment type="caution">
    <text evidence="4">The sequence shown here is derived from an EMBL/GenBank/DDBJ whole genome shotgun (WGS) entry which is preliminary data.</text>
</comment>
<accession>A0A1A0VTN3</accession>
<dbReference type="PANTHER" id="PTHR43581">
    <property type="entry name" value="ATP/GTP PHOSPHATASE"/>
    <property type="match status" value="1"/>
</dbReference>
<name>A0A1A0VTN3_9MYCO</name>
<evidence type="ECO:0000259" key="2">
    <source>
        <dbReference type="Pfam" id="PF13476"/>
    </source>
</evidence>
<gene>
    <name evidence="4" type="ORF">A5760_04185</name>
</gene>
<dbReference type="GO" id="GO:0004519">
    <property type="term" value="F:endonuclease activity"/>
    <property type="evidence" value="ECO:0007669"/>
    <property type="project" value="UniProtKB-KW"/>
</dbReference>
<evidence type="ECO:0000313" key="5">
    <source>
        <dbReference type="Proteomes" id="UP000091914"/>
    </source>
</evidence>
<sequence length="543" mass="59968">MIERVRILGYRKFRELNFEPHQRLNILVGDNDAGKSTLLEAITLALTGRVSGRLASDEVNPFWFNAQLVREFFAARTKGDTPAPPVIEIEVFLRDHDEFQRNLFGANNSEQPTRACAGIRLRVEPDPDYGDEIEAYLSQIESDDAGPSALPVEYYRVDWRTFSNKTLTARPKELTTAVIDSRTIRSNSGMDVHLKQILNDHLDASEKAKVSLAVRATRDTLASPHLEVVNEKMAELPGPLDDKALELAMDQTGRGAWDSSVIPHVAEVPFLLSGQGQQAAIKIALAMGRTTSAARVVMIEEPENHLSHTNLGKLLARIADLAGNDQQLFVTTHSSYVLNRIGVDGLQLVGENGITVLGALPEGTVAYFKKLPGYDTLRMALAGRLILVEGPSDEIVVERFYMDTHHGRRPIDDGIDVISMRALSLKHCLRLVQALGSRCAVLRDNDGKDPTELLEDLAEYLNDDHRIFIGASGQGNTLEPQIVHANDEQTLRKVLAITDKAVLVTWMDNNKTEGALRILESDTTLNAPSYIIEAVAFVDESAQ</sequence>
<dbReference type="PANTHER" id="PTHR43581:SF4">
    <property type="entry name" value="ATP_GTP PHOSPHATASE"/>
    <property type="match status" value="1"/>
</dbReference>
<feature type="domain" description="ATPase AAA-type core" evidence="1">
    <location>
        <begin position="268"/>
        <end position="339"/>
    </location>
</feature>
<dbReference type="RefSeq" id="WP_064878482.1">
    <property type="nucleotide sequence ID" value="NZ_LZSX01000027.1"/>
</dbReference>
<dbReference type="GO" id="GO:0016887">
    <property type="term" value="F:ATP hydrolysis activity"/>
    <property type="evidence" value="ECO:0007669"/>
    <property type="project" value="InterPro"/>
</dbReference>
<feature type="domain" description="Rad50/SbcC-type AAA" evidence="2">
    <location>
        <begin position="4"/>
        <end position="55"/>
    </location>
</feature>
<dbReference type="OrthoDB" id="3237462at2"/>
<dbReference type="Proteomes" id="UP000091914">
    <property type="component" value="Unassembled WGS sequence"/>
</dbReference>
<evidence type="ECO:0000259" key="1">
    <source>
        <dbReference type="Pfam" id="PF13304"/>
    </source>
</evidence>
<organism evidence="4 5">
    <name type="scientific">Mycobacterium colombiense</name>
    <dbReference type="NCBI Taxonomy" id="339268"/>
    <lineage>
        <taxon>Bacteria</taxon>
        <taxon>Bacillati</taxon>
        <taxon>Actinomycetota</taxon>
        <taxon>Actinomycetes</taxon>
        <taxon>Mycobacteriales</taxon>
        <taxon>Mycobacteriaceae</taxon>
        <taxon>Mycobacterium</taxon>
        <taxon>Mycobacterium avium complex (MAC)</taxon>
    </lineage>
</organism>
<keyword evidence="4" id="KW-0540">Nuclease</keyword>
<proteinExistence type="predicted"/>
<evidence type="ECO:0000259" key="3">
    <source>
        <dbReference type="Pfam" id="PF20469"/>
    </source>
</evidence>
<dbReference type="InterPro" id="IPR038729">
    <property type="entry name" value="Rad50/SbcC_AAA"/>
</dbReference>
<dbReference type="Pfam" id="PF20469">
    <property type="entry name" value="OLD-like_TOPRIM"/>
    <property type="match status" value="1"/>
</dbReference>
<dbReference type="InterPro" id="IPR027417">
    <property type="entry name" value="P-loop_NTPase"/>
</dbReference>
<dbReference type="InterPro" id="IPR051396">
    <property type="entry name" value="Bact_Antivir_Def_Nuclease"/>
</dbReference>
<dbReference type="Gene3D" id="3.40.50.300">
    <property type="entry name" value="P-loop containing nucleotide triphosphate hydrolases"/>
    <property type="match status" value="2"/>
</dbReference>
<dbReference type="InterPro" id="IPR003959">
    <property type="entry name" value="ATPase_AAA_core"/>
</dbReference>
<keyword evidence="4" id="KW-0378">Hydrolase</keyword>
<dbReference type="AlphaFoldDB" id="A0A1A0VTN3"/>
<dbReference type="Pfam" id="PF13476">
    <property type="entry name" value="AAA_23"/>
    <property type="match status" value="1"/>
</dbReference>
<feature type="domain" description="OLD protein-like TOPRIM" evidence="3">
    <location>
        <begin position="382"/>
        <end position="446"/>
    </location>
</feature>
<evidence type="ECO:0000313" key="4">
    <source>
        <dbReference type="EMBL" id="OBB86602.1"/>
    </source>
</evidence>
<keyword evidence="4" id="KW-0255">Endonuclease</keyword>
<dbReference type="SUPFAM" id="SSF52540">
    <property type="entry name" value="P-loop containing nucleoside triphosphate hydrolases"/>
    <property type="match status" value="1"/>
</dbReference>
<protein>
    <submittedName>
        <fullName evidence="4">ATP-dependent endonuclease</fullName>
    </submittedName>
</protein>
<dbReference type="CDD" id="cd01026">
    <property type="entry name" value="TOPRIM_OLD"/>
    <property type="match status" value="1"/>
</dbReference>
<dbReference type="GO" id="GO:0006302">
    <property type="term" value="P:double-strand break repair"/>
    <property type="evidence" value="ECO:0007669"/>
    <property type="project" value="InterPro"/>
</dbReference>
<reference evidence="4 5" key="1">
    <citation type="submission" date="2016-06" db="EMBL/GenBank/DDBJ databases">
        <authorList>
            <person name="Kjaerup R.B."/>
            <person name="Dalgaard T.S."/>
            <person name="Juul-Madsen H.R."/>
        </authorList>
    </citation>
    <scope>NUCLEOTIDE SEQUENCE [LARGE SCALE GENOMIC DNA]</scope>
    <source>
        <strain evidence="4 5">852002-51834_SCH5396731</strain>
    </source>
</reference>
<dbReference type="InterPro" id="IPR034139">
    <property type="entry name" value="TOPRIM_OLD"/>
</dbReference>
<dbReference type="EMBL" id="LZSX01000027">
    <property type="protein sequence ID" value="OBB86602.1"/>
    <property type="molecule type" value="Genomic_DNA"/>
</dbReference>
<dbReference type="Pfam" id="PF13304">
    <property type="entry name" value="AAA_21"/>
    <property type="match status" value="1"/>
</dbReference>